<organism evidence="2 3">
    <name type="scientific">Aspergillus saccharolyticus JOP 1030-1</name>
    <dbReference type="NCBI Taxonomy" id="1450539"/>
    <lineage>
        <taxon>Eukaryota</taxon>
        <taxon>Fungi</taxon>
        <taxon>Dikarya</taxon>
        <taxon>Ascomycota</taxon>
        <taxon>Pezizomycotina</taxon>
        <taxon>Eurotiomycetes</taxon>
        <taxon>Eurotiomycetidae</taxon>
        <taxon>Eurotiales</taxon>
        <taxon>Aspergillaceae</taxon>
        <taxon>Aspergillus</taxon>
        <taxon>Aspergillus subgen. Circumdati</taxon>
    </lineage>
</organism>
<evidence type="ECO:0000313" key="2">
    <source>
        <dbReference type="EMBL" id="PYH40070.1"/>
    </source>
</evidence>
<feature type="signal peptide" evidence="1">
    <location>
        <begin position="1"/>
        <end position="19"/>
    </location>
</feature>
<protein>
    <recommendedName>
        <fullName evidence="4">Secreted protein</fullName>
    </recommendedName>
</protein>
<proteinExistence type="predicted"/>
<dbReference type="Proteomes" id="UP000248349">
    <property type="component" value="Unassembled WGS sequence"/>
</dbReference>
<keyword evidence="3" id="KW-1185">Reference proteome</keyword>
<feature type="chain" id="PRO_5016375029" description="Secreted protein" evidence="1">
    <location>
        <begin position="20"/>
        <end position="124"/>
    </location>
</feature>
<keyword evidence="1" id="KW-0732">Signal</keyword>
<dbReference type="AlphaFoldDB" id="A0A318Z8V2"/>
<dbReference type="GeneID" id="37073596"/>
<name>A0A318Z8V2_9EURO</name>
<evidence type="ECO:0008006" key="4">
    <source>
        <dbReference type="Google" id="ProtNLM"/>
    </source>
</evidence>
<dbReference type="EMBL" id="KZ821304">
    <property type="protein sequence ID" value="PYH40070.1"/>
    <property type="molecule type" value="Genomic_DNA"/>
</dbReference>
<evidence type="ECO:0000256" key="1">
    <source>
        <dbReference type="SAM" id="SignalP"/>
    </source>
</evidence>
<accession>A0A318Z8V2</accession>
<dbReference type="RefSeq" id="XP_025426052.1">
    <property type="nucleotide sequence ID" value="XM_025572368.1"/>
</dbReference>
<reference evidence="2 3" key="1">
    <citation type="submission" date="2016-12" db="EMBL/GenBank/DDBJ databases">
        <title>The genomes of Aspergillus section Nigri reveals drivers in fungal speciation.</title>
        <authorList>
            <consortium name="DOE Joint Genome Institute"/>
            <person name="Vesth T.C."/>
            <person name="Nybo J."/>
            <person name="Theobald S."/>
            <person name="Brandl J."/>
            <person name="Frisvad J.C."/>
            <person name="Nielsen K.F."/>
            <person name="Lyhne E.K."/>
            <person name="Kogle M.E."/>
            <person name="Kuo A."/>
            <person name="Riley R."/>
            <person name="Clum A."/>
            <person name="Nolan M."/>
            <person name="Lipzen A."/>
            <person name="Salamov A."/>
            <person name="Henrissat B."/>
            <person name="Wiebenga A."/>
            <person name="De Vries R.P."/>
            <person name="Grigoriev I.V."/>
            <person name="Mortensen U.H."/>
            <person name="Andersen M.R."/>
            <person name="Baker S.E."/>
        </authorList>
    </citation>
    <scope>NUCLEOTIDE SEQUENCE [LARGE SCALE GENOMIC DNA]</scope>
    <source>
        <strain evidence="2 3">JOP 1030-1</strain>
    </source>
</reference>
<gene>
    <name evidence="2" type="ORF">BP01DRAFT_309090</name>
</gene>
<evidence type="ECO:0000313" key="3">
    <source>
        <dbReference type="Proteomes" id="UP000248349"/>
    </source>
</evidence>
<sequence length="124" mass="13081">MFAARGLATLVMLATTALGIPCYKHARDPTGKNCVDLNKFGQFASDWCADNFNTSSGDWQMYPDGEGNTGSIGKLGQFNDSASCKAAAQESIDTCKAGGWDGAVWSADGVNLNLNFCAWVDPSA</sequence>